<dbReference type="EMBL" id="CP086322">
    <property type="protein sequence ID" value="UQA91072.1"/>
    <property type="molecule type" value="Genomic_DNA"/>
</dbReference>
<keyword evidence="4" id="KW-1185">Reference proteome</keyword>
<evidence type="ECO:0000256" key="2">
    <source>
        <dbReference type="SAM" id="SignalP"/>
    </source>
</evidence>
<evidence type="ECO:0008006" key="5">
    <source>
        <dbReference type="Google" id="ProtNLM"/>
    </source>
</evidence>
<gene>
    <name evidence="3" type="ORF">K9S39_03515</name>
</gene>
<organism evidence="3 4">
    <name type="scientific">Streptomyces halobius</name>
    <dbReference type="NCBI Taxonomy" id="2879846"/>
    <lineage>
        <taxon>Bacteria</taxon>
        <taxon>Bacillati</taxon>
        <taxon>Actinomycetota</taxon>
        <taxon>Actinomycetes</taxon>
        <taxon>Kitasatosporales</taxon>
        <taxon>Streptomycetaceae</taxon>
        <taxon>Streptomyces</taxon>
    </lineage>
</organism>
<evidence type="ECO:0000256" key="1">
    <source>
        <dbReference type="SAM" id="MobiDB-lite"/>
    </source>
</evidence>
<sequence length="116" mass="11760">MIKRRTIGLAAATAIIGGLGAYGATGAFAATEPAPKPITTQISDPDGRADSGGGKEAMIRHCTDQMPAGDRAAARQQMEKMMSDGMMSKDMKGMMPGGAMGSMMGGASQDGPHGRG</sequence>
<keyword evidence="2" id="KW-0732">Signal</keyword>
<evidence type="ECO:0000313" key="4">
    <source>
        <dbReference type="Proteomes" id="UP000830115"/>
    </source>
</evidence>
<feature type="chain" id="PRO_5046288840" description="Pentapeptide MXKDX repeat protein" evidence="2">
    <location>
        <begin position="30"/>
        <end position="116"/>
    </location>
</feature>
<feature type="region of interest" description="Disordered" evidence="1">
    <location>
        <begin position="31"/>
        <end position="55"/>
    </location>
</feature>
<evidence type="ECO:0000313" key="3">
    <source>
        <dbReference type="EMBL" id="UQA91072.1"/>
    </source>
</evidence>
<accession>A0ABY4M0U2</accession>
<feature type="signal peptide" evidence="2">
    <location>
        <begin position="1"/>
        <end position="29"/>
    </location>
</feature>
<name>A0ABY4M0U2_9ACTN</name>
<feature type="region of interest" description="Disordered" evidence="1">
    <location>
        <begin position="87"/>
        <end position="116"/>
    </location>
</feature>
<feature type="compositionally biased region" description="Gly residues" evidence="1">
    <location>
        <begin position="95"/>
        <end position="104"/>
    </location>
</feature>
<proteinExistence type="predicted"/>
<reference evidence="3" key="1">
    <citation type="submission" date="2021-10" db="EMBL/GenBank/DDBJ databases">
        <title>Streptomyces nigrumlapis sp.nov.,an antimicrobial producing actinobacterium isolated from Black Gobi rocks.</title>
        <authorList>
            <person name="Wen Y."/>
            <person name="Zhang W."/>
            <person name="Liu X.G."/>
        </authorList>
    </citation>
    <scope>NUCLEOTIDE SEQUENCE</scope>
    <source>
        <strain evidence="3">ST13-2-2</strain>
    </source>
</reference>
<dbReference type="Proteomes" id="UP000830115">
    <property type="component" value="Chromosome"/>
</dbReference>
<protein>
    <recommendedName>
        <fullName evidence="5">Pentapeptide MXKDX repeat protein</fullName>
    </recommendedName>
</protein>
<dbReference type="RefSeq" id="WP_248861864.1">
    <property type="nucleotide sequence ID" value="NZ_CP086322.1"/>
</dbReference>